<evidence type="ECO:0000313" key="9">
    <source>
        <dbReference type="Proteomes" id="UP000292702"/>
    </source>
</evidence>
<comment type="caution">
    <text evidence="8">The sequence shown here is derived from an EMBL/GenBank/DDBJ whole genome shotgun (WGS) entry which is preliminary data.</text>
</comment>
<evidence type="ECO:0000256" key="6">
    <source>
        <dbReference type="ARBA" id="ARBA00035132"/>
    </source>
</evidence>
<comment type="subcellular location">
    <subcellularLocation>
        <location evidence="1">Mitochondrion</location>
    </subcellularLocation>
</comment>
<dbReference type="GO" id="GO:1990904">
    <property type="term" value="C:ribonucleoprotein complex"/>
    <property type="evidence" value="ECO:0007669"/>
    <property type="project" value="UniProtKB-KW"/>
</dbReference>
<keyword evidence="3" id="KW-0689">Ribosomal protein</keyword>
<name>A0A4R0RKF8_9APHY</name>
<dbReference type="Proteomes" id="UP000292702">
    <property type="component" value="Unassembled WGS sequence"/>
</dbReference>
<evidence type="ECO:0000256" key="3">
    <source>
        <dbReference type="ARBA" id="ARBA00022980"/>
    </source>
</evidence>
<dbReference type="PANTHER" id="PTHR13362:SF2">
    <property type="entry name" value="SMALL RIBOSOMAL SUBUNIT PROTEIN MS33"/>
    <property type="match status" value="1"/>
</dbReference>
<comment type="similarity">
    <text evidence="2">Belongs to the mitochondrion-specific ribosomal protein mS33 family.</text>
</comment>
<dbReference type="EMBL" id="RWJN01000136">
    <property type="protein sequence ID" value="TCD66415.1"/>
    <property type="molecule type" value="Genomic_DNA"/>
</dbReference>
<evidence type="ECO:0000313" key="8">
    <source>
        <dbReference type="EMBL" id="TCD66415.1"/>
    </source>
</evidence>
<dbReference type="PANTHER" id="PTHR13362">
    <property type="entry name" value="MITOCHONDRIAL RIBOSOMAL PROTEIN S33"/>
    <property type="match status" value="1"/>
</dbReference>
<keyword evidence="4" id="KW-0496">Mitochondrion</keyword>
<proteinExistence type="inferred from homology"/>
<evidence type="ECO:0000256" key="2">
    <source>
        <dbReference type="ARBA" id="ARBA00008970"/>
    </source>
</evidence>
<dbReference type="Pfam" id="PF08293">
    <property type="entry name" value="MRP-S33"/>
    <property type="match status" value="1"/>
</dbReference>
<feature type="region of interest" description="Disordered" evidence="7">
    <location>
        <begin position="78"/>
        <end position="99"/>
    </location>
</feature>
<evidence type="ECO:0000256" key="1">
    <source>
        <dbReference type="ARBA" id="ARBA00004173"/>
    </source>
</evidence>
<keyword evidence="5" id="KW-0687">Ribonucleoprotein</keyword>
<dbReference type="STRING" id="92696.A0A4R0RKF8"/>
<accession>A0A4R0RKF8</accession>
<dbReference type="GO" id="GO:0005840">
    <property type="term" value="C:ribosome"/>
    <property type="evidence" value="ECO:0007669"/>
    <property type="project" value="UniProtKB-KW"/>
</dbReference>
<dbReference type="GO" id="GO:0005739">
    <property type="term" value="C:mitochondrion"/>
    <property type="evidence" value="ECO:0007669"/>
    <property type="project" value="UniProtKB-SubCell"/>
</dbReference>
<dbReference type="OrthoDB" id="2257454at2759"/>
<feature type="compositionally biased region" description="Basic residues" evidence="7">
    <location>
        <begin position="83"/>
        <end position="94"/>
    </location>
</feature>
<gene>
    <name evidence="8" type="ORF">EIP91_001406</name>
</gene>
<reference evidence="8 9" key="1">
    <citation type="submission" date="2018-11" db="EMBL/GenBank/DDBJ databases">
        <title>Genome assembly of Steccherinum ochraceum LE-BIN_3174, the white-rot fungus of the Steccherinaceae family (The Residual Polyporoid clade, Polyporales, Basidiomycota).</title>
        <authorList>
            <person name="Fedorova T.V."/>
            <person name="Glazunova O.A."/>
            <person name="Landesman E.O."/>
            <person name="Moiseenko K.V."/>
            <person name="Psurtseva N.V."/>
            <person name="Savinova O.S."/>
            <person name="Shakhova N.V."/>
            <person name="Tyazhelova T.V."/>
            <person name="Vasina D.V."/>
        </authorList>
    </citation>
    <scope>NUCLEOTIDE SEQUENCE [LARGE SCALE GENOMIC DNA]</scope>
    <source>
        <strain evidence="8 9">LE-BIN_3174</strain>
    </source>
</reference>
<evidence type="ECO:0000256" key="7">
    <source>
        <dbReference type="SAM" id="MobiDB-lite"/>
    </source>
</evidence>
<dbReference type="InterPro" id="IPR013219">
    <property type="entry name" value="Ribosomal_mS33"/>
</dbReference>
<organism evidence="8 9">
    <name type="scientific">Steccherinum ochraceum</name>
    <dbReference type="NCBI Taxonomy" id="92696"/>
    <lineage>
        <taxon>Eukaryota</taxon>
        <taxon>Fungi</taxon>
        <taxon>Dikarya</taxon>
        <taxon>Basidiomycota</taxon>
        <taxon>Agaricomycotina</taxon>
        <taxon>Agaricomycetes</taxon>
        <taxon>Polyporales</taxon>
        <taxon>Steccherinaceae</taxon>
        <taxon>Steccherinum</taxon>
    </lineage>
</organism>
<evidence type="ECO:0000256" key="5">
    <source>
        <dbReference type="ARBA" id="ARBA00023274"/>
    </source>
</evidence>
<dbReference type="AlphaFoldDB" id="A0A4R0RKF8"/>
<evidence type="ECO:0000256" key="4">
    <source>
        <dbReference type="ARBA" id="ARBA00023128"/>
    </source>
</evidence>
<sequence>MALPSRLAALKQLQCAIFQTSYNPTSVRTGAKYLRRRLRGPSMINYYPPTLSIAQIKKDIPEWTSLVDLDEEQRLQDVEDRKKRGKGAPKKAKTKVAVQTGDGSDASLVDYHLSSWDGDIATSSFSCHPKLSLGSRKPASATLSAGCHPDVTSILWANNTPESRDVLLALSWFFDDLLVDVTIQISSTVLLVSSIKHTVDRYRTDSTT</sequence>
<keyword evidence="9" id="KW-1185">Reference proteome</keyword>
<protein>
    <recommendedName>
        <fullName evidence="6">Small ribosomal subunit protein mS33</fullName>
    </recommendedName>
</protein>